<comment type="caution">
    <text evidence="1">The sequence shown here is derived from an EMBL/GenBank/DDBJ whole genome shotgun (WGS) entry which is preliminary data.</text>
</comment>
<evidence type="ECO:0000313" key="1">
    <source>
        <dbReference type="EMBL" id="RVX14385.1"/>
    </source>
</evidence>
<proteinExistence type="predicted"/>
<dbReference type="CDD" id="cd09272">
    <property type="entry name" value="RNase_HI_RT_Ty1"/>
    <property type="match status" value="1"/>
</dbReference>
<gene>
    <name evidence="1" type="primary">RE1_3243</name>
    <name evidence="1" type="ORF">CK203_017260</name>
</gene>
<dbReference type="Proteomes" id="UP000288805">
    <property type="component" value="Unassembled WGS sequence"/>
</dbReference>
<dbReference type="AlphaFoldDB" id="A0A438JZK4"/>
<evidence type="ECO:0000313" key="2">
    <source>
        <dbReference type="Proteomes" id="UP000288805"/>
    </source>
</evidence>
<reference evidence="1 2" key="1">
    <citation type="journal article" date="2018" name="PLoS Genet.">
        <title>Population sequencing reveals clonal diversity and ancestral inbreeding in the grapevine cultivar Chardonnay.</title>
        <authorList>
            <person name="Roach M.J."/>
            <person name="Johnson D.L."/>
            <person name="Bohlmann J."/>
            <person name="van Vuuren H.J."/>
            <person name="Jones S.J."/>
            <person name="Pretorius I.S."/>
            <person name="Schmidt S.A."/>
            <person name="Borneman A.R."/>
        </authorList>
    </citation>
    <scope>NUCLEOTIDE SEQUENCE [LARGE SCALE GENOMIC DNA]</scope>
    <source>
        <strain evidence="2">cv. Chardonnay</strain>
        <tissue evidence="1">Leaf</tissue>
    </source>
</reference>
<organism evidence="1 2">
    <name type="scientific">Vitis vinifera</name>
    <name type="common">Grape</name>
    <dbReference type="NCBI Taxonomy" id="29760"/>
    <lineage>
        <taxon>Eukaryota</taxon>
        <taxon>Viridiplantae</taxon>
        <taxon>Streptophyta</taxon>
        <taxon>Embryophyta</taxon>
        <taxon>Tracheophyta</taxon>
        <taxon>Spermatophyta</taxon>
        <taxon>Magnoliopsida</taxon>
        <taxon>eudicotyledons</taxon>
        <taxon>Gunneridae</taxon>
        <taxon>Pentapetalae</taxon>
        <taxon>rosids</taxon>
        <taxon>Vitales</taxon>
        <taxon>Vitaceae</taxon>
        <taxon>Viteae</taxon>
        <taxon>Vitis</taxon>
    </lineage>
</organism>
<name>A0A438JZK4_VITVI</name>
<protein>
    <submittedName>
        <fullName evidence="1">Retrovirus-related Pol polyprotein from transposon RE1</fullName>
    </submittedName>
</protein>
<dbReference type="PANTHER" id="PTHR11439:SF486">
    <property type="entry name" value="RLK (RECEPTOR-LIKE KINASE) PROTEIN, PUTATIVE-RELATED"/>
    <property type="match status" value="1"/>
</dbReference>
<sequence length="223" mass="24803">MEEAKTMKTSMSSSIKLDMDEKGKSVNSTMYKGMIGSLLYLTASRLDIMYSVCLCARFQSCPKESHLSDVKRILRYLKGTMDIGLWYPKGDNFELIGYSDADFSGCKVERKSTSGTCHFLGHSFVSWHSKKQNSVALPMAEAEYIAAEGGSRDKKMQQNLEKLTVDQAVDRFVGARNLKSLLTLHFSPVLLHSLKSLHIPASRIPFWPDFGPIAGCGLDFGTP</sequence>
<accession>A0A438JZK4</accession>
<dbReference type="EMBL" id="QGNW01000021">
    <property type="protein sequence ID" value="RVX14385.1"/>
    <property type="molecule type" value="Genomic_DNA"/>
</dbReference>
<dbReference type="PANTHER" id="PTHR11439">
    <property type="entry name" value="GAG-POL-RELATED RETROTRANSPOSON"/>
    <property type="match status" value="1"/>
</dbReference>